<dbReference type="VEuPathDB" id="AmoebaDB:NfTy_071670"/>
<dbReference type="OMA" id="RERITGH"/>
<dbReference type="RefSeq" id="XP_044562114.1">
    <property type="nucleotide sequence ID" value="XM_044706692.1"/>
</dbReference>
<evidence type="ECO:0000256" key="2">
    <source>
        <dbReference type="ARBA" id="ARBA00022741"/>
    </source>
</evidence>
<feature type="region of interest" description="Disordered" evidence="4">
    <location>
        <begin position="1"/>
        <end position="54"/>
    </location>
</feature>
<evidence type="ECO:0000313" key="6">
    <source>
        <dbReference type="Proteomes" id="UP000444721"/>
    </source>
</evidence>
<dbReference type="Proteomes" id="UP000444721">
    <property type="component" value="Unassembled WGS sequence"/>
</dbReference>
<dbReference type="AlphaFoldDB" id="A0A6A5BSS6"/>
<dbReference type="GO" id="GO:0015631">
    <property type="term" value="F:tubulin binding"/>
    <property type="evidence" value="ECO:0007669"/>
    <property type="project" value="TreeGrafter"/>
</dbReference>
<dbReference type="PROSITE" id="PS51221">
    <property type="entry name" value="TTL"/>
    <property type="match status" value="1"/>
</dbReference>
<feature type="region of interest" description="Disordered" evidence="4">
    <location>
        <begin position="499"/>
        <end position="586"/>
    </location>
</feature>
<feature type="compositionally biased region" description="Basic and acidic residues" evidence="4">
    <location>
        <begin position="512"/>
        <end position="527"/>
    </location>
</feature>
<dbReference type="VEuPathDB" id="AmoebaDB:FDP41_003393"/>
<dbReference type="PANTHER" id="PTHR12241">
    <property type="entry name" value="TUBULIN POLYGLUTAMYLASE"/>
    <property type="match status" value="1"/>
</dbReference>
<name>A0A6A5BSS6_NAEFO</name>
<dbReference type="Pfam" id="PF03133">
    <property type="entry name" value="TTL"/>
    <property type="match status" value="1"/>
</dbReference>
<dbReference type="GO" id="GO:0070740">
    <property type="term" value="F:tubulin-glutamic acid ligase activity"/>
    <property type="evidence" value="ECO:0007669"/>
    <property type="project" value="TreeGrafter"/>
</dbReference>
<evidence type="ECO:0000256" key="3">
    <source>
        <dbReference type="ARBA" id="ARBA00022840"/>
    </source>
</evidence>
<keyword evidence="2" id="KW-0547">Nucleotide-binding</keyword>
<dbReference type="GO" id="GO:0000226">
    <property type="term" value="P:microtubule cytoskeleton organization"/>
    <property type="evidence" value="ECO:0007669"/>
    <property type="project" value="TreeGrafter"/>
</dbReference>
<dbReference type="SUPFAM" id="SSF56059">
    <property type="entry name" value="Glutathione synthetase ATP-binding domain-like"/>
    <property type="match status" value="1"/>
</dbReference>
<dbReference type="OrthoDB" id="202825at2759"/>
<dbReference type="GO" id="GO:0005524">
    <property type="term" value="F:ATP binding"/>
    <property type="evidence" value="ECO:0007669"/>
    <property type="project" value="UniProtKB-KW"/>
</dbReference>
<proteinExistence type="predicted"/>
<comment type="caution">
    <text evidence="5">The sequence shown here is derived from an EMBL/GenBank/DDBJ whole genome shotgun (WGS) entry which is preliminary data.</text>
</comment>
<evidence type="ECO:0000256" key="1">
    <source>
        <dbReference type="ARBA" id="ARBA00022598"/>
    </source>
</evidence>
<keyword evidence="1" id="KW-0436">Ligase</keyword>
<sequence>MTELPSVFPNTTTPRRQDKSKSLDSLLEESPNGSDSSSSPGASSCSSEESASPSSKLSPIIIDLTSCKYNVVREAALANGWKIRKPTSNAKDFTVFWMDQSSAPDRIMKLRTFQKINHFPAMGGICRKIPLARNMKRLRKAFPEDFSFLPHTWVLPQEYFKFKNSKKIIGKTYIIKPTAGCQGKGIVLTQDPTDAERYGDCVVQLYVDRPFLIDGYKFDLRVYALVLSVDPLKIFMYKEGLVRICTEKYKAPSSLNIKTDCMHLTNYSVNKKSDCFEYDPNNFSVGSKRDFNFLNKYLESQGHSPDKVWDSIADIIIKTVLTIYPQLLHQYRTSLTPKHGDFVCFEILGFDILLDETIKPWLLEVNHSPSFNTDTPLDKHVKLNLLTETMKMLAINPNERIIGMKIEKAMSRERITGHYSNDVEKIVENMPSREEIIATHTRIEDEVMSKGKYKRIYPTSTTTALYSKFIEKASQEFTSAQSHFMTSSALNKQVSLSNVSNNINSNHPHSRITHDRSKSASEVEGRGRARSNSSSSTRASDKQQIRGTTKLPLIRAKSGSKIPPKSASEQSSRWLEKRKSAQNRPSYKISTKTLNFPSVFDQVFFPEDRCDETEHNHLIDEEEAKVLELLAESNNLRKKFQILTSVNKHWSP</sequence>
<dbReference type="InterPro" id="IPR004344">
    <property type="entry name" value="TTL/TTLL_fam"/>
</dbReference>
<feature type="compositionally biased region" description="Low complexity" evidence="4">
    <location>
        <begin position="23"/>
        <end position="54"/>
    </location>
</feature>
<keyword evidence="3" id="KW-0067">ATP-binding</keyword>
<dbReference type="VEuPathDB" id="AmoebaDB:NF0061990"/>
<gene>
    <name evidence="5" type="ORF">FDP41_003393</name>
</gene>
<dbReference type="GeneID" id="68110611"/>
<dbReference type="PANTHER" id="PTHR12241:SF147">
    <property type="entry name" value="TUBULIN POLYGLUTAMYLASE TTLL7"/>
    <property type="match status" value="1"/>
</dbReference>
<reference evidence="5 6" key="1">
    <citation type="journal article" date="2019" name="Sci. Rep.">
        <title>Nanopore sequencing improves the draft genome of the human pathogenic amoeba Naegleria fowleri.</title>
        <authorList>
            <person name="Liechti N."/>
            <person name="Schurch N."/>
            <person name="Bruggmann R."/>
            <person name="Wittwer M."/>
        </authorList>
    </citation>
    <scope>NUCLEOTIDE SEQUENCE [LARGE SCALE GENOMIC DNA]</scope>
    <source>
        <strain evidence="5 6">ATCC 30894</strain>
    </source>
</reference>
<dbReference type="Gene3D" id="3.30.470.20">
    <property type="entry name" value="ATP-grasp fold, B domain"/>
    <property type="match status" value="1"/>
</dbReference>
<evidence type="ECO:0000313" key="5">
    <source>
        <dbReference type="EMBL" id="KAF0977401.1"/>
    </source>
</evidence>
<dbReference type="EMBL" id="VFQX01000034">
    <property type="protein sequence ID" value="KAF0977401.1"/>
    <property type="molecule type" value="Genomic_DNA"/>
</dbReference>
<dbReference type="GO" id="GO:0036064">
    <property type="term" value="C:ciliary basal body"/>
    <property type="evidence" value="ECO:0007669"/>
    <property type="project" value="TreeGrafter"/>
</dbReference>
<accession>A0A6A5BSS6</accession>
<keyword evidence="6" id="KW-1185">Reference proteome</keyword>
<protein>
    <submittedName>
        <fullName evidence="5">Uncharacterized protein</fullName>
    </submittedName>
</protein>
<evidence type="ECO:0000256" key="4">
    <source>
        <dbReference type="SAM" id="MobiDB-lite"/>
    </source>
</evidence>
<organism evidence="5 6">
    <name type="scientific">Naegleria fowleri</name>
    <name type="common">Brain eating amoeba</name>
    <dbReference type="NCBI Taxonomy" id="5763"/>
    <lineage>
        <taxon>Eukaryota</taxon>
        <taxon>Discoba</taxon>
        <taxon>Heterolobosea</taxon>
        <taxon>Tetramitia</taxon>
        <taxon>Eutetramitia</taxon>
        <taxon>Vahlkampfiidae</taxon>
        <taxon>Naegleria</taxon>
    </lineage>
</organism>